<dbReference type="Gene3D" id="3.30.479.30">
    <property type="entry name" value="Band 7 domain"/>
    <property type="match status" value="1"/>
</dbReference>
<dbReference type="RefSeq" id="WP_093069743.1">
    <property type="nucleotide sequence ID" value="NZ_FNQP01000019.1"/>
</dbReference>
<keyword evidence="3" id="KW-0645">Protease</keyword>
<accession>A0A1H4FAS5</accession>
<feature type="domain" description="GYF" evidence="2">
    <location>
        <begin position="293"/>
        <end position="342"/>
    </location>
</feature>
<dbReference type="AlphaFoldDB" id="A0A1H4FAS5"/>
<sequence>MGLWDKLMGEFVDVIEWTDSSSDTMVYRFERHGNEIKYGAKLTVRESQVAIFVNEGQVADVLTPGMYVLETQNLPLLSTLQHWDHGFSSPFKAEVYFFNTKQFTNLKWGTRNPVMIRDSEFGGVRIRAFGTYGMRIDDSRKFMQEIMGTDGNFTVDEISDQLRNLIVTRFSSIVASANIPVLDMAANYEQLGQFVTQKIVPEFAAYGLKLTNILVENISLPTEVEEALDKRTSMGMIGNLDKYLQYQTAQGIGEGGSNSALDMGMGFAVANKMAEVLNKPAAATPPPLPDTGWHVASGQESSGPIGMPQLQQMAQNGQLTATTLVWQAGMANWQAAGETAALRGLFAGQVTPPPIPPSAPPHSSE</sequence>
<dbReference type="PANTHER" id="PTHR37826:SF2">
    <property type="entry name" value="ZINC-RIBBON DOMAIN-CONTAINING PROTEIN"/>
    <property type="match status" value="1"/>
</dbReference>
<dbReference type="InterPro" id="IPR025640">
    <property type="entry name" value="GYF_2"/>
</dbReference>
<dbReference type="SUPFAM" id="SSF117892">
    <property type="entry name" value="Band 7/SPFH domain"/>
    <property type="match status" value="1"/>
</dbReference>
<dbReference type="EMBL" id="FNQP01000019">
    <property type="protein sequence ID" value="SEA93908.1"/>
    <property type="molecule type" value="Genomic_DNA"/>
</dbReference>
<evidence type="ECO:0000313" key="3">
    <source>
        <dbReference type="EMBL" id="SEA93908.1"/>
    </source>
</evidence>
<gene>
    <name evidence="3" type="ORF">SAMN05660964_02885</name>
</gene>
<dbReference type="GO" id="GO:0006508">
    <property type="term" value="P:proteolysis"/>
    <property type="evidence" value="ECO:0007669"/>
    <property type="project" value="UniProtKB-KW"/>
</dbReference>
<dbReference type="PANTHER" id="PTHR37826">
    <property type="entry name" value="FLOTILLIN BAND_7_5 DOMAIN PROTEIN"/>
    <property type="match status" value="1"/>
</dbReference>
<reference evidence="3 4" key="1">
    <citation type="submission" date="2016-10" db="EMBL/GenBank/DDBJ databases">
        <authorList>
            <person name="de Groot N.N."/>
        </authorList>
    </citation>
    <scope>NUCLEOTIDE SEQUENCE [LARGE SCALE GENOMIC DNA]</scope>
    <source>
        <strain evidence="3 4">DSM 21228</strain>
    </source>
</reference>
<proteinExistence type="predicted"/>
<dbReference type="Pfam" id="PF14237">
    <property type="entry name" value="GYF_2"/>
    <property type="match status" value="1"/>
</dbReference>
<dbReference type="GO" id="GO:0008233">
    <property type="term" value="F:peptidase activity"/>
    <property type="evidence" value="ECO:0007669"/>
    <property type="project" value="UniProtKB-KW"/>
</dbReference>
<dbReference type="CDD" id="cd03408">
    <property type="entry name" value="SPFH_like_u1"/>
    <property type="match status" value="1"/>
</dbReference>
<protein>
    <submittedName>
        <fullName evidence="3">Membrane protease subunit, stomatin/prohibitin family, contains C-terminal Zn-ribbon domain</fullName>
    </submittedName>
</protein>
<dbReference type="Proteomes" id="UP000199397">
    <property type="component" value="Unassembled WGS sequence"/>
</dbReference>
<evidence type="ECO:0000259" key="2">
    <source>
        <dbReference type="Pfam" id="PF14237"/>
    </source>
</evidence>
<feature type="domain" description="SPFH" evidence="1">
    <location>
        <begin position="26"/>
        <end position="235"/>
    </location>
</feature>
<dbReference type="OrthoDB" id="9764015at2"/>
<dbReference type="InterPro" id="IPR036013">
    <property type="entry name" value="Band_7/SPFH_dom_sf"/>
</dbReference>
<evidence type="ECO:0000259" key="1">
    <source>
        <dbReference type="Pfam" id="PF13421"/>
    </source>
</evidence>
<dbReference type="Pfam" id="PF13421">
    <property type="entry name" value="Band_7_1"/>
    <property type="match status" value="1"/>
</dbReference>
<keyword evidence="4" id="KW-1185">Reference proteome</keyword>
<dbReference type="STRING" id="525918.SAMN05660964_02885"/>
<name>A0A1H4FAS5_9GAMM</name>
<organism evidence="3 4">
    <name type="scientific">Thiothrix caldifontis</name>
    <dbReference type="NCBI Taxonomy" id="525918"/>
    <lineage>
        <taxon>Bacteria</taxon>
        <taxon>Pseudomonadati</taxon>
        <taxon>Pseudomonadota</taxon>
        <taxon>Gammaproteobacteria</taxon>
        <taxon>Thiotrichales</taxon>
        <taxon>Thiotrichaceae</taxon>
        <taxon>Thiothrix</taxon>
    </lineage>
</organism>
<keyword evidence="3" id="KW-0378">Hydrolase</keyword>
<evidence type="ECO:0000313" key="4">
    <source>
        <dbReference type="Proteomes" id="UP000199397"/>
    </source>
</evidence>
<dbReference type="InterPro" id="IPR033880">
    <property type="entry name" value="SPFH_YdjI"/>
</dbReference>